<evidence type="ECO:0000256" key="4">
    <source>
        <dbReference type="ARBA" id="ARBA00022535"/>
    </source>
</evidence>
<accession>A0ABM0T959</accession>
<feature type="transmembrane region" description="Helical" evidence="16">
    <location>
        <begin position="134"/>
        <end position="155"/>
    </location>
</feature>
<comment type="similarity">
    <text evidence="2">Belongs to the cyclic nucleotide-gated cation channel (TC 1.A.1.5) family.</text>
</comment>
<keyword evidence="6 16" id="KW-0812">Transmembrane</keyword>
<dbReference type="InterPro" id="IPR005821">
    <property type="entry name" value="Ion_trans_dom"/>
</dbReference>
<dbReference type="InterPro" id="IPR014710">
    <property type="entry name" value="RmlC-like_jellyroll"/>
</dbReference>
<keyword evidence="4" id="KW-0140">cGMP</keyword>
<evidence type="ECO:0000256" key="10">
    <source>
        <dbReference type="ARBA" id="ARBA00023065"/>
    </source>
</evidence>
<feature type="transmembrane region" description="Helical" evidence="16">
    <location>
        <begin position="378"/>
        <end position="400"/>
    </location>
</feature>
<dbReference type="PROSITE" id="PS50042">
    <property type="entry name" value="CNMP_BINDING_3"/>
    <property type="match status" value="1"/>
</dbReference>
<feature type="region of interest" description="Disordered" evidence="15">
    <location>
        <begin position="55"/>
        <end position="76"/>
    </location>
</feature>
<evidence type="ECO:0000256" key="16">
    <source>
        <dbReference type="SAM" id="Phobius"/>
    </source>
</evidence>
<dbReference type="RefSeq" id="XP_010422756.1">
    <property type="nucleotide sequence ID" value="XM_010424454.1"/>
</dbReference>
<evidence type="ECO:0000256" key="6">
    <source>
        <dbReference type="ARBA" id="ARBA00022692"/>
    </source>
</evidence>
<keyword evidence="8 16" id="KW-1133">Transmembrane helix</keyword>
<keyword evidence="18" id="KW-1185">Reference proteome</keyword>
<sequence>MAFGRDNRVRFTDLISEGNTEYGYGSKARPSLNSVLNNVRRGFEKSSDKFRTFKKPSSSFGGLHKKRDSSNTTTTTEKNIINPQGSFLQNWNKIFLFASVIALAIDPLFFYIPIVDGERHCLNLHHNLEIAASVLRTFIDAFYIIHIVFQFRTAYISPSSRVFGRGELVDDPKAIAIKYLSSYFIIDVLSILPLPQLVVLAVIPNVNKPVSLITKDYLVTVIFTQDIPRILRIFPLYSEVTRTSGIDTETAWAGAAWNLSLYMLASHVFGALWYLISVEREDRCWREACEKRPEVCTFRFLYCDRNRTVKNDFLTTSCPFINPDDITNSTVFNFGIFTDALKSGIVESDDFWKKFFYCFWWGLRNLSALGQNLNTSKFVGEIIFAVSICISGLVLFALLIGNMQKYLESTTVREEEMRVRKRDAEQWMSHRMLPDDLRKRIRRYEQYKWQETRGVEEENLLRNLPKDLRRDIKRHFCLDLLKKVPLFEIMDEQLLDAVCDKLKPVLYTENSYAIREGDPVEEMLFVMRGKLMSATTNGGRTGFFNAVYLKASDFCGEDLLTWALDPQSSSHFPISTRTVQALTEVEAFALAADDLKLVASQFRRLHSKQLQHTFRFYSVQWRTWGASFIQAAWRRHCRRKLARSLTAEEDRFRNAIALRERERDAASSSSLVATLYASRFASNALRNLRTNNNLPLLPPKPSEPDFSATHLGDP</sequence>
<organism evidence="18 20">
    <name type="scientific">Camelina sativa</name>
    <name type="common">False flax</name>
    <name type="synonym">Myagrum sativum</name>
    <dbReference type="NCBI Taxonomy" id="90675"/>
    <lineage>
        <taxon>Eukaryota</taxon>
        <taxon>Viridiplantae</taxon>
        <taxon>Streptophyta</taxon>
        <taxon>Embryophyta</taxon>
        <taxon>Tracheophyta</taxon>
        <taxon>Spermatophyta</taxon>
        <taxon>Magnoliopsida</taxon>
        <taxon>eudicotyledons</taxon>
        <taxon>Gunneridae</taxon>
        <taxon>Pentapetalae</taxon>
        <taxon>rosids</taxon>
        <taxon>malvids</taxon>
        <taxon>Brassicales</taxon>
        <taxon>Brassicaceae</taxon>
        <taxon>Camelineae</taxon>
        <taxon>Camelina</taxon>
    </lineage>
</organism>
<reference evidence="19 20" key="3">
    <citation type="submission" date="2025-05" db="UniProtKB">
        <authorList>
            <consortium name="RefSeq"/>
        </authorList>
    </citation>
    <scope>IDENTIFICATION</scope>
    <source>
        <tissue evidence="19 20">Leaf</tissue>
    </source>
</reference>
<keyword evidence="9" id="KW-0142">cGMP-binding</keyword>
<keyword evidence="13" id="KW-1071">Ligand-gated ion channel</keyword>
<dbReference type="InterPro" id="IPR018490">
    <property type="entry name" value="cNMP-bd_dom_sf"/>
</dbReference>
<keyword evidence="12" id="KW-0114">cAMP</keyword>
<evidence type="ECO:0000256" key="3">
    <source>
        <dbReference type="ARBA" id="ARBA00022448"/>
    </source>
</evidence>
<keyword evidence="3" id="KW-0813">Transport</keyword>
<evidence type="ECO:0000313" key="21">
    <source>
        <dbReference type="RefSeq" id="XP_010422756.1"/>
    </source>
</evidence>
<keyword evidence="11 16" id="KW-0472">Membrane</keyword>
<evidence type="ECO:0000256" key="1">
    <source>
        <dbReference type="ARBA" id="ARBA00004141"/>
    </source>
</evidence>
<evidence type="ECO:0000256" key="12">
    <source>
        <dbReference type="ARBA" id="ARBA00023149"/>
    </source>
</evidence>
<evidence type="ECO:0000313" key="18">
    <source>
        <dbReference type="Proteomes" id="UP000694864"/>
    </source>
</evidence>
<evidence type="ECO:0000256" key="5">
    <source>
        <dbReference type="ARBA" id="ARBA00022566"/>
    </source>
</evidence>
<dbReference type="Proteomes" id="UP000694864">
    <property type="component" value="Chromosome 8"/>
</dbReference>
<dbReference type="Gene3D" id="1.10.287.70">
    <property type="match status" value="1"/>
</dbReference>
<dbReference type="Pfam" id="PF00520">
    <property type="entry name" value="Ion_trans"/>
    <property type="match status" value="1"/>
</dbReference>
<keyword evidence="5" id="KW-0116">cAMP-binding</keyword>
<evidence type="ECO:0000256" key="15">
    <source>
        <dbReference type="SAM" id="MobiDB-lite"/>
    </source>
</evidence>
<evidence type="ECO:0000256" key="11">
    <source>
        <dbReference type="ARBA" id="ARBA00023136"/>
    </source>
</evidence>
<dbReference type="RefSeq" id="XP_010422754.1">
    <property type="nucleotide sequence ID" value="XM_010424452.1"/>
</dbReference>
<evidence type="ECO:0000256" key="9">
    <source>
        <dbReference type="ARBA" id="ARBA00022992"/>
    </source>
</evidence>
<comment type="subcellular location">
    <subcellularLocation>
        <location evidence="1">Membrane</location>
        <topology evidence="1">Multi-pass membrane protein</topology>
    </subcellularLocation>
</comment>
<dbReference type="RefSeq" id="XP_010422755.1">
    <property type="nucleotide sequence ID" value="XM_010424453.2"/>
</dbReference>
<dbReference type="InterPro" id="IPR000595">
    <property type="entry name" value="cNMP-bd_dom"/>
</dbReference>
<evidence type="ECO:0000256" key="8">
    <source>
        <dbReference type="ARBA" id="ARBA00022989"/>
    </source>
</evidence>
<dbReference type="PANTHER" id="PTHR45651">
    <property type="entry name" value="CYCLIC NUCLEOTIDE-GATED ION CHANNEL 15-RELATED-RELATED"/>
    <property type="match status" value="1"/>
</dbReference>
<keyword evidence="10" id="KW-0406">Ion transport</keyword>
<gene>
    <name evidence="19 20 21" type="primary">LOC104707985</name>
</gene>
<dbReference type="Gene3D" id="1.10.287.630">
    <property type="entry name" value="Helix hairpin bin"/>
    <property type="match status" value="1"/>
</dbReference>
<dbReference type="GeneID" id="104707985"/>
<feature type="domain" description="Cyclic nucleotide-binding" evidence="17">
    <location>
        <begin position="486"/>
        <end position="570"/>
    </location>
</feature>
<feature type="transmembrane region" description="Helical" evidence="16">
    <location>
        <begin position="94"/>
        <end position="114"/>
    </location>
</feature>
<keyword evidence="14" id="KW-0407">Ion channel</keyword>
<reference evidence="18" key="1">
    <citation type="journal article" date="1997" name="Nucleic Acids Res.">
        <title>tRNAscan-SE: a program for improved detection of transfer RNA genes in genomic sequence.</title>
        <authorList>
            <person name="Lowe T.M."/>
            <person name="Eddy S.R."/>
        </authorList>
    </citation>
    <scope>NUCLEOTIDE SEQUENCE [LARGE SCALE GENOMIC DNA]</scope>
    <source>
        <strain evidence="18">r\DH55</strain>
    </source>
</reference>
<feature type="transmembrane region" description="Helical" evidence="16">
    <location>
        <begin position="255"/>
        <end position="276"/>
    </location>
</feature>
<evidence type="ECO:0000256" key="14">
    <source>
        <dbReference type="ARBA" id="ARBA00023303"/>
    </source>
</evidence>
<keyword evidence="9" id="KW-0547">Nucleotide-binding</keyword>
<keyword evidence="7" id="KW-0112">Calmodulin-binding</keyword>
<proteinExistence type="inferred from homology"/>
<protein>
    <submittedName>
        <fullName evidence="19 20">Cyclic nucleotide-gated ion channel 13</fullName>
    </submittedName>
</protein>
<evidence type="ECO:0000256" key="7">
    <source>
        <dbReference type="ARBA" id="ARBA00022860"/>
    </source>
</evidence>
<name>A0ABM0T959_CAMSA</name>
<dbReference type="CDD" id="cd00038">
    <property type="entry name" value="CAP_ED"/>
    <property type="match status" value="1"/>
</dbReference>
<dbReference type="SMART" id="SM00100">
    <property type="entry name" value="cNMP"/>
    <property type="match status" value="1"/>
</dbReference>
<evidence type="ECO:0000259" key="17">
    <source>
        <dbReference type="PROSITE" id="PS50042"/>
    </source>
</evidence>
<feature type="transmembrane region" description="Helical" evidence="16">
    <location>
        <begin position="183"/>
        <end position="203"/>
    </location>
</feature>
<evidence type="ECO:0000313" key="19">
    <source>
        <dbReference type="RefSeq" id="XP_010422754.1"/>
    </source>
</evidence>
<dbReference type="PANTHER" id="PTHR45651:SF110">
    <property type="entry name" value="CYCLIC NUCLEOTIDE-GATED ION CHANNEL 10-RELATED"/>
    <property type="match status" value="1"/>
</dbReference>
<evidence type="ECO:0000313" key="20">
    <source>
        <dbReference type="RefSeq" id="XP_010422755.1"/>
    </source>
</evidence>
<evidence type="ECO:0000256" key="2">
    <source>
        <dbReference type="ARBA" id="ARBA00010486"/>
    </source>
</evidence>
<dbReference type="Gene3D" id="2.60.120.10">
    <property type="entry name" value="Jelly Rolls"/>
    <property type="match status" value="1"/>
</dbReference>
<evidence type="ECO:0000256" key="13">
    <source>
        <dbReference type="ARBA" id="ARBA00023286"/>
    </source>
</evidence>
<feature type="region of interest" description="Disordered" evidence="15">
    <location>
        <begin position="691"/>
        <end position="714"/>
    </location>
</feature>
<dbReference type="SUPFAM" id="SSF51206">
    <property type="entry name" value="cAMP-binding domain-like"/>
    <property type="match status" value="1"/>
</dbReference>
<dbReference type="SUPFAM" id="SSF81324">
    <property type="entry name" value="Voltage-gated potassium channels"/>
    <property type="match status" value="1"/>
</dbReference>
<reference evidence="18" key="2">
    <citation type="journal article" date="2014" name="Nat. Commun.">
        <title>The emerging biofuel crop Camelina sativa retains a highly undifferentiated hexaploid genome structure.</title>
        <authorList>
            <person name="Kagale S."/>
            <person name="Koh C."/>
            <person name="Nixon J."/>
            <person name="Bollina V."/>
            <person name="Clarke W.E."/>
            <person name="Tuteja R."/>
            <person name="Spillane C."/>
            <person name="Robinson S.J."/>
            <person name="Links M.G."/>
            <person name="Clarke C."/>
            <person name="Higgins E.E."/>
            <person name="Huebert T."/>
            <person name="Sharpe A.G."/>
            <person name="Parkin I.A."/>
        </authorList>
    </citation>
    <scope>NUCLEOTIDE SEQUENCE [LARGE SCALE GENOMIC DNA]</scope>
    <source>
        <strain evidence="18">r\DH55</strain>
    </source>
</reference>